<evidence type="ECO:0000313" key="1">
    <source>
        <dbReference type="EMBL" id="MBA2932857.1"/>
    </source>
</evidence>
<comment type="caution">
    <text evidence="1">The sequence shown here is derived from an EMBL/GenBank/DDBJ whole genome shotgun (WGS) entry which is preliminary data.</text>
</comment>
<dbReference type="AlphaFoldDB" id="A0A838L1D2"/>
<name>A0A838L1D2_9SPHN</name>
<gene>
    <name evidence="1" type="ORF">HZF05_01985</name>
</gene>
<proteinExistence type="predicted"/>
<dbReference type="EMBL" id="JACEIB010000001">
    <property type="protein sequence ID" value="MBA2932857.1"/>
    <property type="molecule type" value="Genomic_DNA"/>
</dbReference>
<organism evidence="1 2">
    <name type="scientific">Sphingomonas chungangi</name>
    <dbReference type="NCBI Taxonomy" id="2683589"/>
    <lineage>
        <taxon>Bacteria</taxon>
        <taxon>Pseudomonadati</taxon>
        <taxon>Pseudomonadota</taxon>
        <taxon>Alphaproteobacteria</taxon>
        <taxon>Sphingomonadales</taxon>
        <taxon>Sphingomonadaceae</taxon>
        <taxon>Sphingomonas</taxon>
    </lineage>
</organism>
<sequence length="116" mass="12460">MSRLPANRTRDALIAALEPHAGPFTVVAATSRDWASGLFDGARHRIALRLEGDDRTARAWHLAERLSDADLPVPHGFVADVQVTGRLDGETVIVGLEALTIDDADEPVSRAARRAG</sequence>
<protein>
    <submittedName>
        <fullName evidence="1">Uncharacterized protein</fullName>
    </submittedName>
</protein>
<dbReference type="Proteomes" id="UP000570166">
    <property type="component" value="Unassembled WGS sequence"/>
</dbReference>
<reference evidence="1 2" key="1">
    <citation type="submission" date="2020-07" db="EMBL/GenBank/DDBJ databases">
        <authorList>
            <person name="Sun Q."/>
        </authorList>
    </citation>
    <scope>NUCLEOTIDE SEQUENCE [LARGE SCALE GENOMIC DNA]</scope>
    <source>
        <strain evidence="1 2">CGMCC 1.13654</strain>
    </source>
</reference>
<keyword evidence="2" id="KW-1185">Reference proteome</keyword>
<evidence type="ECO:0000313" key="2">
    <source>
        <dbReference type="Proteomes" id="UP000570166"/>
    </source>
</evidence>
<accession>A0A838L1D2</accession>
<dbReference type="RefSeq" id="WP_160364943.1">
    <property type="nucleotide sequence ID" value="NZ_JACEIB010000001.1"/>
</dbReference>